<evidence type="ECO:0000256" key="2">
    <source>
        <dbReference type="ARBA" id="ARBA00022475"/>
    </source>
</evidence>
<dbReference type="Pfam" id="PF23750">
    <property type="entry name" value="RsgI_M"/>
    <property type="match status" value="1"/>
</dbReference>
<protein>
    <submittedName>
        <fullName evidence="9">Anti-sigma factor domain-containing protein</fullName>
    </submittedName>
</protein>
<keyword evidence="2" id="KW-1003">Cell membrane</keyword>
<proteinExistence type="predicted"/>
<comment type="subcellular location">
    <subcellularLocation>
        <location evidence="1">Cell membrane</location>
        <topology evidence="1">Single-pass membrane protein</topology>
    </subcellularLocation>
</comment>
<organism evidence="9 10">
    <name type="scientific">Thermoactinomyces daqus</name>
    <dbReference type="NCBI Taxonomy" id="1329516"/>
    <lineage>
        <taxon>Bacteria</taxon>
        <taxon>Bacillati</taxon>
        <taxon>Bacillota</taxon>
        <taxon>Bacilli</taxon>
        <taxon>Bacillales</taxon>
        <taxon>Thermoactinomycetaceae</taxon>
        <taxon>Thermoactinomyces</taxon>
    </lineage>
</organism>
<comment type="caution">
    <text evidence="9">The sequence shown here is derived from an EMBL/GenBank/DDBJ whole genome shotgun (WGS) entry which is preliminary data.</text>
</comment>
<feature type="compositionally biased region" description="Polar residues" evidence="6">
    <location>
        <begin position="311"/>
        <end position="354"/>
    </location>
</feature>
<feature type="domain" description="RsgI N-terminal anti-sigma" evidence="8">
    <location>
        <begin position="2"/>
        <end position="50"/>
    </location>
</feature>
<keyword evidence="5 7" id="KW-0472">Membrane</keyword>
<dbReference type="GO" id="GO:0005886">
    <property type="term" value="C:plasma membrane"/>
    <property type="evidence" value="ECO:0007669"/>
    <property type="project" value="UniProtKB-SubCell"/>
</dbReference>
<evidence type="ECO:0000256" key="1">
    <source>
        <dbReference type="ARBA" id="ARBA00004162"/>
    </source>
</evidence>
<feature type="compositionally biased region" description="Polar residues" evidence="6">
    <location>
        <begin position="280"/>
        <end position="298"/>
    </location>
</feature>
<gene>
    <name evidence="9" type="ORF">H1164_07460</name>
</gene>
<sequence length="354" mass="38276">MRKGIIMEVQAKHWIILTTDGEFVKVPKTNDLSQVGEEISVQTSPVRKQKRAAWIAAISTAAAAMLGTFFILSSAAPDKAYAQTYVYLDVNPSVAIALNKDRKVVKVEPLNKSAEKLLKQADFHGESVDDFAVQFLEAARRNGYLHNQDQVVLSGIKEEKESVSTINSLKKVISEESEDRHLGLHVHTLAMPKKVQTKAAKKGLSPAKYAVWVLAKKEGKELPLEEVNDTPIEALANDIKPVSELLKKPSATDWNSIIDDGSETDGQTPPKDQPTEEPADSNQKLNGSGNQTPTDNESQQNTPDQTNQPTKANPGTDTSTSNNPGSATTNVEGNTQTDTGTSTGSMTQSPSGSQ</sequence>
<feature type="transmembrane region" description="Helical" evidence="7">
    <location>
        <begin position="52"/>
        <end position="72"/>
    </location>
</feature>
<name>A0A7W1XA22_9BACL</name>
<dbReference type="AlphaFoldDB" id="A0A7W1XA22"/>
<evidence type="ECO:0000313" key="10">
    <source>
        <dbReference type="Proteomes" id="UP000530514"/>
    </source>
</evidence>
<evidence type="ECO:0000256" key="7">
    <source>
        <dbReference type="SAM" id="Phobius"/>
    </source>
</evidence>
<keyword evidence="3 7" id="KW-0812">Transmembrane</keyword>
<dbReference type="InterPro" id="IPR024449">
    <property type="entry name" value="Anti-sigma_RsgI_N"/>
</dbReference>
<feature type="compositionally biased region" description="Low complexity" evidence="6">
    <location>
        <begin position="299"/>
        <end position="310"/>
    </location>
</feature>
<evidence type="ECO:0000256" key="4">
    <source>
        <dbReference type="ARBA" id="ARBA00022989"/>
    </source>
</evidence>
<feature type="region of interest" description="Disordered" evidence="6">
    <location>
        <begin position="251"/>
        <end position="354"/>
    </location>
</feature>
<evidence type="ECO:0000256" key="6">
    <source>
        <dbReference type="SAM" id="MobiDB-lite"/>
    </source>
</evidence>
<dbReference type="RefSeq" id="WP_033100145.1">
    <property type="nucleotide sequence ID" value="NZ_JACEIP010000009.1"/>
</dbReference>
<keyword evidence="10" id="KW-1185">Reference proteome</keyword>
<evidence type="ECO:0000259" key="8">
    <source>
        <dbReference type="PROSITE" id="PS51849"/>
    </source>
</evidence>
<dbReference type="EMBL" id="JACEIP010000009">
    <property type="protein sequence ID" value="MBA4542738.1"/>
    <property type="molecule type" value="Genomic_DNA"/>
</dbReference>
<evidence type="ECO:0000256" key="3">
    <source>
        <dbReference type="ARBA" id="ARBA00022692"/>
    </source>
</evidence>
<reference evidence="9 10" key="1">
    <citation type="submission" date="2020-07" db="EMBL/GenBank/DDBJ databases">
        <authorList>
            <person name="Feng H."/>
        </authorList>
    </citation>
    <scope>NUCLEOTIDE SEQUENCE [LARGE SCALE GENOMIC DNA]</scope>
    <source>
        <strain evidence="10">s-11</strain>
    </source>
</reference>
<dbReference type="PROSITE" id="PS51849">
    <property type="entry name" value="RSGI_N"/>
    <property type="match status" value="1"/>
</dbReference>
<evidence type="ECO:0000256" key="5">
    <source>
        <dbReference type="ARBA" id="ARBA00023136"/>
    </source>
</evidence>
<dbReference type="Pfam" id="PF12791">
    <property type="entry name" value="RsgI_N"/>
    <property type="match status" value="1"/>
</dbReference>
<keyword evidence="4 7" id="KW-1133">Transmembrane helix</keyword>
<evidence type="ECO:0000313" key="9">
    <source>
        <dbReference type="EMBL" id="MBA4542738.1"/>
    </source>
</evidence>
<dbReference type="OrthoDB" id="9800626at2"/>
<dbReference type="Proteomes" id="UP000530514">
    <property type="component" value="Unassembled WGS sequence"/>
</dbReference>
<dbReference type="InterPro" id="IPR055431">
    <property type="entry name" value="RsgI_M"/>
</dbReference>
<accession>A0A7W1XA22</accession>